<protein>
    <submittedName>
        <fullName evidence="1">Uncharacterized protein</fullName>
    </submittedName>
</protein>
<keyword evidence="2" id="KW-1185">Reference proteome</keyword>
<dbReference type="EMBL" id="ML741784">
    <property type="protein sequence ID" value="KAE8328614.1"/>
    <property type="molecule type" value="Genomic_DNA"/>
</dbReference>
<dbReference type="Proteomes" id="UP000325945">
    <property type="component" value="Unassembled WGS sequence"/>
</dbReference>
<gene>
    <name evidence="1" type="ORF">BDV39DRAFT_65408</name>
</gene>
<proteinExistence type="predicted"/>
<accession>A0A5N6X5Y7</accession>
<organism evidence="1 2">
    <name type="scientific">Aspergillus sergii</name>
    <dbReference type="NCBI Taxonomy" id="1034303"/>
    <lineage>
        <taxon>Eukaryota</taxon>
        <taxon>Fungi</taxon>
        <taxon>Dikarya</taxon>
        <taxon>Ascomycota</taxon>
        <taxon>Pezizomycotina</taxon>
        <taxon>Eurotiomycetes</taxon>
        <taxon>Eurotiomycetidae</taxon>
        <taxon>Eurotiales</taxon>
        <taxon>Aspergillaceae</taxon>
        <taxon>Aspergillus</taxon>
        <taxon>Aspergillus subgen. Circumdati</taxon>
    </lineage>
</organism>
<dbReference type="AlphaFoldDB" id="A0A5N6X5Y7"/>
<reference evidence="2" key="1">
    <citation type="submission" date="2019-04" db="EMBL/GenBank/DDBJ databases">
        <title>Friends and foes A comparative genomics studyof 23 Aspergillus species from section Flavi.</title>
        <authorList>
            <consortium name="DOE Joint Genome Institute"/>
            <person name="Kjaerbolling I."/>
            <person name="Vesth T."/>
            <person name="Frisvad J.C."/>
            <person name="Nybo J.L."/>
            <person name="Theobald S."/>
            <person name="Kildgaard S."/>
            <person name="Isbrandt T."/>
            <person name="Kuo A."/>
            <person name="Sato A."/>
            <person name="Lyhne E.K."/>
            <person name="Kogle M.E."/>
            <person name="Wiebenga A."/>
            <person name="Kun R.S."/>
            <person name="Lubbers R.J."/>
            <person name="Makela M.R."/>
            <person name="Barry K."/>
            <person name="Chovatia M."/>
            <person name="Clum A."/>
            <person name="Daum C."/>
            <person name="Haridas S."/>
            <person name="He G."/>
            <person name="LaButti K."/>
            <person name="Lipzen A."/>
            <person name="Mondo S."/>
            <person name="Riley R."/>
            <person name="Salamov A."/>
            <person name="Simmons B.A."/>
            <person name="Magnuson J.K."/>
            <person name="Henrissat B."/>
            <person name="Mortensen U.H."/>
            <person name="Larsen T.O."/>
            <person name="Devries R.P."/>
            <person name="Grigoriev I.V."/>
            <person name="Machida M."/>
            <person name="Baker S.E."/>
            <person name="Andersen M.R."/>
        </authorList>
    </citation>
    <scope>NUCLEOTIDE SEQUENCE [LARGE SCALE GENOMIC DNA]</scope>
    <source>
        <strain evidence="2">CBS 130017</strain>
    </source>
</reference>
<evidence type="ECO:0000313" key="1">
    <source>
        <dbReference type="EMBL" id="KAE8328614.1"/>
    </source>
</evidence>
<sequence length="173" mass="20154">MLLVIRLPRLTVIDQSEVVPMSDFQSNVTKWAEDIAAVFAQKERKVGCCLSENLFEYHSKNTCPYHDDITRFPDIIGYELCRIQNLSRTHMPGMSSWKRLCITVILSTKKAHENLIAQELPSSPQNFPRHYVLVRRPWSFPTRRQVISAFRPRIYQCRPNDGVDLQRTHAGNR</sequence>
<evidence type="ECO:0000313" key="2">
    <source>
        <dbReference type="Proteomes" id="UP000325945"/>
    </source>
</evidence>
<name>A0A5N6X5Y7_9EURO</name>